<dbReference type="Pfam" id="PF24681">
    <property type="entry name" value="Kelch_KLHDC2_KLHL20_DRC7"/>
    <property type="match status" value="2"/>
</dbReference>
<evidence type="ECO:0000313" key="5">
    <source>
        <dbReference type="Proteomes" id="UP000236630"/>
    </source>
</evidence>
<proteinExistence type="predicted"/>
<reference evidence="4 5" key="1">
    <citation type="journal article" date="2017" name="Front. Genet.">
        <title>Draft sequencing of the heterozygous diploid genome of Satsuma (Citrus unshiu Marc.) using a hybrid assembly approach.</title>
        <authorList>
            <person name="Shimizu T."/>
            <person name="Tanizawa Y."/>
            <person name="Mochizuki T."/>
            <person name="Nagasaki H."/>
            <person name="Yoshioka T."/>
            <person name="Toyoda A."/>
            <person name="Fujiyama A."/>
            <person name="Kaminuma E."/>
            <person name="Nakamura Y."/>
        </authorList>
    </citation>
    <scope>NUCLEOTIDE SEQUENCE [LARGE SCALE GENOMIC DNA]</scope>
    <source>
        <strain evidence="5">cv. Miyagawa wase</strain>
    </source>
</reference>
<dbReference type="Gene3D" id="2.120.10.80">
    <property type="entry name" value="Kelch-type beta propeller"/>
    <property type="match status" value="2"/>
</dbReference>
<dbReference type="AlphaFoldDB" id="A0A2H5PPR3"/>
<sequence length="664" mass="72900">MSSLGGENAKRAAMWLYPKVLGFNPPERWGHSACYSHGAVYIFGGCCGGLHFGDVLMLNLDTMVWSTLATTGQGPGPRDSHSAILWGHKMIVFGGTNGYKKVNDLHILDLESKEWMRPECRGAPPSPRESHTATLVGDDKMVIFGGSGEGEANYLNDLHVLDLKTMRWASPAVKGDIPVPRDSHSSNVIANRLFVYGGDCGDRYHGDIDMLDMNSLTWSRLAIIGSSPGVRAGHAAINIGTKHSQMFTQTASHCLQVYIIGGVGDKHYYNDIWILNVSTCSWSQLDTCGQQPQGRFSHAAVVTGSDIVIYGGCGEDERPLNELLVLQLGAEHPNYRYNISMCKIFGNHWNQAKRRFPGGVENNSKTIFPGNNEVKKGAHETELEAKQTFPLSSDTLQSKKRRAFNSTTVWEVELEQEEHSLSLSQHSSPSQSDHEQTPVPKVSESLAGSQGFYLFNKQVNQIPKCFQPRNVASNQREFRNLIQRTPEDHQFSREHQNHKKPEQCPHSVHTGGPATQHPADLQSMEAGPIQNLIGAEVQGKVDGAFDSGFLMTATINGRIFRGVLFPPGPGIVSRGSPFTQAPSPPSHMALAQSFPNSNHIERFKPSQQPVGFSTPKSVRNHQQTQVSRQFPICRSTSPLAEQPKQRSDLQGVVLTLGGPRTGGS</sequence>
<accession>A0A2H5PPR3</accession>
<keyword evidence="2" id="KW-0677">Repeat</keyword>
<evidence type="ECO:0000313" key="4">
    <source>
        <dbReference type="EMBL" id="GAY54349.1"/>
    </source>
</evidence>
<evidence type="ECO:0000256" key="3">
    <source>
        <dbReference type="SAM" id="MobiDB-lite"/>
    </source>
</evidence>
<name>A0A2H5PPR3_CITUN</name>
<feature type="compositionally biased region" description="Basic and acidic residues" evidence="3">
    <location>
        <begin position="488"/>
        <end position="503"/>
    </location>
</feature>
<evidence type="ECO:0000256" key="2">
    <source>
        <dbReference type="ARBA" id="ARBA00022737"/>
    </source>
</evidence>
<keyword evidence="5" id="KW-1185">Reference proteome</keyword>
<feature type="region of interest" description="Disordered" evidence="3">
    <location>
        <begin position="488"/>
        <end position="516"/>
    </location>
</feature>
<dbReference type="PANTHER" id="PTHR46228">
    <property type="entry name" value="KELCH DOMAIN-CONTAINING PROTEIN"/>
    <property type="match status" value="1"/>
</dbReference>
<dbReference type="Pfam" id="PF01344">
    <property type="entry name" value="Kelch_1"/>
    <property type="match status" value="1"/>
</dbReference>
<dbReference type="InterPro" id="IPR006652">
    <property type="entry name" value="Kelch_1"/>
</dbReference>
<dbReference type="PANTHER" id="PTHR46228:SF2">
    <property type="entry name" value="KELCH REPEAT PROTEIN (AFU_ORTHOLOGUE AFUA_4G14350)"/>
    <property type="match status" value="1"/>
</dbReference>
<keyword evidence="1" id="KW-0880">Kelch repeat</keyword>
<comment type="caution">
    <text evidence="4">The sequence shown here is derived from an EMBL/GenBank/DDBJ whole genome shotgun (WGS) entry which is preliminary data.</text>
</comment>
<gene>
    <name evidence="4" type="ORF">CUMW_156080</name>
</gene>
<dbReference type="STRING" id="55188.A0A2H5PPR3"/>
<feature type="region of interest" description="Disordered" evidence="3">
    <location>
        <begin position="417"/>
        <end position="443"/>
    </location>
</feature>
<feature type="compositionally biased region" description="Low complexity" evidence="3">
    <location>
        <begin position="421"/>
        <end position="431"/>
    </location>
</feature>
<protein>
    <submittedName>
        <fullName evidence="4">Uncharacterized protein</fullName>
    </submittedName>
</protein>
<dbReference type="SUPFAM" id="SSF117281">
    <property type="entry name" value="Kelch motif"/>
    <property type="match status" value="2"/>
</dbReference>
<feature type="compositionally biased region" description="Polar residues" evidence="3">
    <location>
        <begin position="605"/>
        <end position="639"/>
    </location>
</feature>
<dbReference type="InterPro" id="IPR015915">
    <property type="entry name" value="Kelch-typ_b-propeller"/>
</dbReference>
<dbReference type="EMBL" id="BDQV01000104">
    <property type="protein sequence ID" value="GAY54349.1"/>
    <property type="molecule type" value="Genomic_DNA"/>
</dbReference>
<organism evidence="4 5">
    <name type="scientific">Citrus unshiu</name>
    <name type="common">Satsuma mandarin</name>
    <name type="synonym">Citrus nobilis var. unshiu</name>
    <dbReference type="NCBI Taxonomy" id="55188"/>
    <lineage>
        <taxon>Eukaryota</taxon>
        <taxon>Viridiplantae</taxon>
        <taxon>Streptophyta</taxon>
        <taxon>Embryophyta</taxon>
        <taxon>Tracheophyta</taxon>
        <taxon>Spermatophyta</taxon>
        <taxon>Magnoliopsida</taxon>
        <taxon>eudicotyledons</taxon>
        <taxon>Gunneridae</taxon>
        <taxon>Pentapetalae</taxon>
        <taxon>rosids</taxon>
        <taxon>malvids</taxon>
        <taxon>Sapindales</taxon>
        <taxon>Rutaceae</taxon>
        <taxon>Aurantioideae</taxon>
        <taxon>Citrus</taxon>
    </lineage>
</organism>
<dbReference type="Proteomes" id="UP000236630">
    <property type="component" value="Unassembled WGS sequence"/>
</dbReference>
<feature type="region of interest" description="Disordered" evidence="3">
    <location>
        <begin position="604"/>
        <end position="664"/>
    </location>
</feature>
<evidence type="ECO:0000256" key="1">
    <source>
        <dbReference type="ARBA" id="ARBA00022441"/>
    </source>
</evidence>